<evidence type="ECO:0000259" key="4">
    <source>
        <dbReference type="PROSITE" id="PS50987"/>
    </source>
</evidence>
<dbReference type="PANTHER" id="PTHR33154:SF15">
    <property type="entry name" value="REGULATORY PROTEIN ARSR"/>
    <property type="match status" value="1"/>
</dbReference>
<dbReference type="PANTHER" id="PTHR33154">
    <property type="entry name" value="TRANSCRIPTIONAL REGULATOR, ARSR FAMILY"/>
    <property type="match status" value="1"/>
</dbReference>
<dbReference type="Pfam" id="PF01022">
    <property type="entry name" value="HTH_5"/>
    <property type="match status" value="1"/>
</dbReference>
<dbReference type="Proteomes" id="UP000193804">
    <property type="component" value="Unassembled WGS sequence"/>
</dbReference>
<sequence length="111" mass="12338">MGVTKSDLFTKEQNDLANVAKAFAHPARIAIIQYLLKSNACINGHLVVELGLAQATISQHLRALKDIGIIQGAIEGVSVSYCINPKRWEEVKNHFSNIFELYKNPNQQNCC</sequence>
<feature type="domain" description="HTH arsR-type" evidence="4">
    <location>
        <begin position="8"/>
        <end position="106"/>
    </location>
</feature>
<evidence type="ECO:0000313" key="6">
    <source>
        <dbReference type="Proteomes" id="UP000193804"/>
    </source>
</evidence>
<dbReference type="NCBIfam" id="NF033788">
    <property type="entry name" value="HTH_metalloreg"/>
    <property type="match status" value="1"/>
</dbReference>
<keyword evidence="1" id="KW-0805">Transcription regulation</keyword>
<dbReference type="RefSeq" id="WP_085518055.1">
    <property type="nucleotide sequence ID" value="NZ_FXAW01000006.1"/>
</dbReference>
<evidence type="ECO:0000313" key="5">
    <source>
        <dbReference type="EMBL" id="SMG42435.1"/>
    </source>
</evidence>
<organism evidence="5 6">
    <name type="scientific">Marivirga sericea</name>
    <dbReference type="NCBI Taxonomy" id="1028"/>
    <lineage>
        <taxon>Bacteria</taxon>
        <taxon>Pseudomonadati</taxon>
        <taxon>Bacteroidota</taxon>
        <taxon>Cytophagia</taxon>
        <taxon>Cytophagales</taxon>
        <taxon>Marivirgaceae</taxon>
        <taxon>Marivirga</taxon>
    </lineage>
</organism>
<keyword evidence="6" id="KW-1185">Reference proteome</keyword>
<accession>A0A1X7KNY2</accession>
<dbReference type="AlphaFoldDB" id="A0A1X7KNY2"/>
<evidence type="ECO:0000256" key="1">
    <source>
        <dbReference type="ARBA" id="ARBA00023015"/>
    </source>
</evidence>
<protein>
    <submittedName>
        <fullName evidence="5">DNA-binding transcriptional regulator, ArsR family</fullName>
    </submittedName>
</protein>
<dbReference type="GO" id="GO:0003677">
    <property type="term" value="F:DNA binding"/>
    <property type="evidence" value="ECO:0007669"/>
    <property type="project" value="UniProtKB-KW"/>
</dbReference>
<dbReference type="InterPro" id="IPR036390">
    <property type="entry name" value="WH_DNA-bd_sf"/>
</dbReference>
<dbReference type="InterPro" id="IPR051081">
    <property type="entry name" value="HTH_MetalResp_TranReg"/>
</dbReference>
<keyword evidence="3" id="KW-0804">Transcription</keyword>
<dbReference type="PRINTS" id="PR00778">
    <property type="entry name" value="HTHARSR"/>
</dbReference>
<dbReference type="EMBL" id="FXAW01000006">
    <property type="protein sequence ID" value="SMG42435.1"/>
    <property type="molecule type" value="Genomic_DNA"/>
</dbReference>
<gene>
    <name evidence="5" type="ORF">SAMN05661096_02895</name>
</gene>
<dbReference type="InterPro" id="IPR036388">
    <property type="entry name" value="WH-like_DNA-bd_sf"/>
</dbReference>
<dbReference type="CDD" id="cd00090">
    <property type="entry name" value="HTH_ARSR"/>
    <property type="match status" value="1"/>
</dbReference>
<evidence type="ECO:0000256" key="3">
    <source>
        <dbReference type="ARBA" id="ARBA00023163"/>
    </source>
</evidence>
<dbReference type="InterPro" id="IPR001845">
    <property type="entry name" value="HTH_ArsR_DNA-bd_dom"/>
</dbReference>
<keyword evidence="2 5" id="KW-0238">DNA-binding</keyword>
<dbReference type="PROSITE" id="PS50987">
    <property type="entry name" value="HTH_ARSR_2"/>
    <property type="match status" value="1"/>
</dbReference>
<name>A0A1X7KNY2_9BACT</name>
<dbReference type="Gene3D" id="1.10.10.10">
    <property type="entry name" value="Winged helix-like DNA-binding domain superfamily/Winged helix DNA-binding domain"/>
    <property type="match status" value="1"/>
</dbReference>
<dbReference type="GO" id="GO:0003700">
    <property type="term" value="F:DNA-binding transcription factor activity"/>
    <property type="evidence" value="ECO:0007669"/>
    <property type="project" value="InterPro"/>
</dbReference>
<dbReference type="SMART" id="SM00418">
    <property type="entry name" value="HTH_ARSR"/>
    <property type="match status" value="1"/>
</dbReference>
<dbReference type="SUPFAM" id="SSF46785">
    <property type="entry name" value="Winged helix' DNA-binding domain"/>
    <property type="match status" value="1"/>
</dbReference>
<dbReference type="InterPro" id="IPR011991">
    <property type="entry name" value="ArsR-like_HTH"/>
</dbReference>
<reference evidence="6" key="1">
    <citation type="submission" date="2017-04" db="EMBL/GenBank/DDBJ databases">
        <authorList>
            <person name="Varghese N."/>
            <person name="Submissions S."/>
        </authorList>
    </citation>
    <scope>NUCLEOTIDE SEQUENCE [LARGE SCALE GENOMIC DNA]</scope>
    <source>
        <strain evidence="6">DSM 4125</strain>
    </source>
</reference>
<dbReference type="STRING" id="1028.SAMN05661096_02895"/>
<proteinExistence type="predicted"/>
<evidence type="ECO:0000256" key="2">
    <source>
        <dbReference type="ARBA" id="ARBA00023125"/>
    </source>
</evidence>
<dbReference type="OrthoDB" id="9800049at2"/>